<evidence type="ECO:0000313" key="1">
    <source>
        <dbReference type="EMBL" id="TFD28267.1"/>
    </source>
</evidence>
<dbReference type="InterPro" id="IPR029063">
    <property type="entry name" value="SAM-dependent_MTases_sf"/>
</dbReference>
<dbReference type="AlphaFoldDB" id="A0A4Y8JT93"/>
<protein>
    <submittedName>
        <fullName evidence="1">SAM-dependent methyltransferase</fullName>
    </submittedName>
</protein>
<evidence type="ECO:0000313" key="2">
    <source>
        <dbReference type="Proteomes" id="UP000297472"/>
    </source>
</evidence>
<dbReference type="GO" id="GO:0008168">
    <property type="term" value="F:methyltransferase activity"/>
    <property type="evidence" value="ECO:0007669"/>
    <property type="project" value="UniProtKB-KW"/>
</dbReference>
<proteinExistence type="predicted"/>
<dbReference type="Proteomes" id="UP000297472">
    <property type="component" value="Unassembled WGS sequence"/>
</dbReference>
<gene>
    <name evidence="1" type="ORF">E3T49_12195</name>
</gene>
<accession>A0A4Y8JT93</accession>
<dbReference type="Gene3D" id="3.40.50.150">
    <property type="entry name" value="Vaccinia Virus protein VP39"/>
    <property type="match status" value="1"/>
</dbReference>
<dbReference type="OrthoDB" id="7273451at2"/>
<name>A0A4Y8JT93_9MICO</name>
<keyword evidence="1" id="KW-0808">Transferase</keyword>
<dbReference type="EMBL" id="SOHA01000036">
    <property type="protein sequence ID" value="TFD28267.1"/>
    <property type="molecule type" value="Genomic_DNA"/>
</dbReference>
<sequence length="273" mass="30091">MIGIPLVSADWLALREPEDADARSHDLALAAAARIAEGPVIVHDLGSGTGSMMRWLAPLLPGPQTWVLHDWNADLIERAIDSTRPRDANNVAISVLAQPGDLADLRPSDLAGASLVTASALLDVLSSHETHTIVNACVEARCPALLSLSVTGQVRFSPRDDLDAAFEAAFNAHQLRLTDDRRQLGPHGAPIARGLFTAAGWTVRPSTTEWRLDHRRQRLLVEWFHGWVDAAIEQDPRLRTDVDRYRRLRLSQIARGELAARIRHVDLLAWPRG</sequence>
<keyword evidence="2" id="KW-1185">Reference proteome</keyword>
<dbReference type="GO" id="GO:0032259">
    <property type="term" value="P:methylation"/>
    <property type="evidence" value="ECO:0007669"/>
    <property type="project" value="UniProtKB-KW"/>
</dbReference>
<comment type="caution">
    <text evidence="1">The sequence shown here is derived from an EMBL/GenBank/DDBJ whole genome shotgun (WGS) entry which is preliminary data.</text>
</comment>
<dbReference type="RefSeq" id="WP_134425182.1">
    <property type="nucleotide sequence ID" value="NZ_SOHA01000036.1"/>
</dbReference>
<keyword evidence="1" id="KW-0489">Methyltransferase</keyword>
<organism evidence="1 2">
    <name type="scientific">Cryobacterium cryoconiti</name>
    <dbReference type="NCBI Taxonomy" id="1259239"/>
    <lineage>
        <taxon>Bacteria</taxon>
        <taxon>Bacillati</taxon>
        <taxon>Actinomycetota</taxon>
        <taxon>Actinomycetes</taxon>
        <taxon>Micrococcales</taxon>
        <taxon>Microbacteriaceae</taxon>
        <taxon>Cryobacterium</taxon>
    </lineage>
</organism>
<reference evidence="1 2" key="1">
    <citation type="submission" date="2019-03" db="EMBL/GenBank/DDBJ databases">
        <title>Genomics of glacier-inhabiting Cryobacterium strains.</title>
        <authorList>
            <person name="Liu Q."/>
            <person name="Xin Y.-H."/>
        </authorList>
    </citation>
    <scope>NUCLEOTIDE SEQUENCE [LARGE SCALE GENOMIC DNA]</scope>
    <source>
        <strain evidence="1 2">TMT1-51</strain>
    </source>
</reference>
<dbReference type="SUPFAM" id="SSF53335">
    <property type="entry name" value="S-adenosyl-L-methionine-dependent methyltransferases"/>
    <property type="match status" value="1"/>
</dbReference>